<dbReference type="Proteomes" id="UP000824241">
    <property type="component" value="Unassembled WGS sequence"/>
</dbReference>
<protein>
    <recommendedName>
        <fullName evidence="10">M18 family aminopeptidase</fullName>
        <ecNumber evidence="10">3.4.11.-</ecNumber>
    </recommendedName>
</protein>
<keyword evidence="4 9" id="KW-0645">Protease</keyword>
<dbReference type="SUPFAM" id="SSF53187">
    <property type="entry name" value="Zn-dependent exopeptidases"/>
    <property type="match status" value="1"/>
</dbReference>
<dbReference type="GO" id="GO:0004177">
    <property type="term" value="F:aminopeptidase activity"/>
    <property type="evidence" value="ECO:0007669"/>
    <property type="project" value="UniProtKB-KW"/>
</dbReference>
<comment type="similarity">
    <text evidence="2 9">Belongs to the peptidase M18 family.</text>
</comment>
<dbReference type="GO" id="GO:0008237">
    <property type="term" value="F:metallopeptidase activity"/>
    <property type="evidence" value="ECO:0007669"/>
    <property type="project" value="UniProtKB-KW"/>
</dbReference>
<dbReference type="Pfam" id="PF02127">
    <property type="entry name" value="Peptidase_M18"/>
    <property type="match status" value="1"/>
</dbReference>
<dbReference type="Gene3D" id="2.30.250.10">
    <property type="entry name" value="Aminopeptidase i, Domain 2"/>
    <property type="match status" value="1"/>
</dbReference>
<evidence type="ECO:0000256" key="10">
    <source>
        <dbReference type="RuleBase" id="RU004387"/>
    </source>
</evidence>
<dbReference type="GO" id="GO:0008270">
    <property type="term" value="F:zinc ion binding"/>
    <property type="evidence" value="ECO:0007669"/>
    <property type="project" value="InterPro"/>
</dbReference>
<dbReference type="Gene3D" id="3.40.630.10">
    <property type="entry name" value="Zn peptidases"/>
    <property type="match status" value="1"/>
</dbReference>
<evidence type="ECO:0000256" key="7">
    <source>
        <dbReference type="ARBA" id="ARBA00022833"/>
    </source>
</evidence>
<keyword evidence="3 9" id="KW-0031">Aminopeptidase</keyword>
<evidence type="ECO:0000313" key="12">
    <source>
        <dbReference type="Proteomes" id="UP000824241"/>
    </source>
</evidence>
<dbReference type="GO" id="GO:0005737">
    <property type="term" value="C:cytoplasm"/>
    <property type="evidence" value="ECO:0007669"/>
    <property type="project" value="UniProtKB-ARBA"/>
</dbReference>
<dbReference type="PRINTS" id="PR00932">
    <property type="entry name" value="AMINO1PTASE"/>
</dbReference>
<keyword evidence="5 9" id="KW-0479">Metal-binding</keyword>
<reference evidence="11" key="2">
    <citation type="journal article" date="2021" name="PeerJ">
        <title>Extensive microbial diversity within the chicken gut microbiome revealed by metagenomics and culture.</title>
        <authorList>
            <person name="Gilroy R."/>
            <person name="Ravi A."/>
            <person name="Getino M."/>
            <person name="Pursley I."/>
            <person name="Horton D.L."/>
            <person name="Alikhan N.F."/>
            <person name="Baker D."/>
            <person name="Gharbi K."/>
            <person name="Hall N."/>
            <person name="Watson M."/>
            <person name="Adriaenssens E.M."/>
            <person name="Foster-Nyarko E."/>
            <person name="Jarju S."/>
            <person name="Secka A."/>
            <person name="Antonio M."/>
            <person name="Oren A."/>
            <person name="Chaudhuri R.R."/>
            <person name="La Ragione R."/>
            <person name="Hildebrand F."/>
            <person name="Pallen M.J."/>
        </authorList>
    </citation>
    <scope>NUCLEOTIDE SEQUENCE</scope>
    <source>
        <strain evidence="11">CHK189-12415</strain>
    </source>
</reference>
<dbReference type="InterPro" id="IPR023358">
    <property type="entry name" value="Peptidase_M18_dom2"/>
</dbReference>
<dbReference type="EMBL" id="DVHA01000190">
    <property type="protein sequence ID" value="HIR61099.1"/>
    <property type="molecule type" value="Genomic_DNA"/>
</dbReference>
<organism evidence="11 12">
    <name type="scientific">Candidatus Faecivivens stercoravium</name>
    <dbReference type="NCBI Taxonomy" id="2840803"/>
    <lineage>
        <taxon>Bacteria</taxon>
        <taxon>Bacillati</taxon>
        <taxon>Bacillota</taxon>
        <taxon>Clostridia</taxon>
        <taxon>Eubacteriales</taxon>
        <taxon>Oscillospiraceae</taxon>
        <taxon>Oscillospiraceae incertae sedis</taxon>
        <taxon>Candidatus Faecivivens</taxon>
    </lineage>
</organism>
<evidence type="ECO:0000256" key="2">
    <source>
        <dbReference type="ARBA" id="ARBA00008290"/>
    </source>
</evidence>
<keyword evidence="8 9" id="KW-0482">Metalloprotease</keyword>
<dbReference type="InterPro" id="IPR001948">
    <property type="entry name" value="Peptidase_M18"/>
</dbReference>
<evidence type="ECO:0000256" key="4">
    <source>
        <dbReference type="ARBA" id="ARBA00022670"/>
    </source>
</evidence>
<dbReference type="FunFam" id="2.30.250.10:FF:000006">
    <property type="entry name" value="Probable M18 family aminopeptidase 1"/>
    <property type="match status" value="1"/>
</dbReference>
<evidence type="ECO:0000256" key="8">
    <source>
        <dbReference type="ARBA" id="ARBA00023049"/>
    </source>
</evidence>
<keyword evidence="6 9" id="KW-0378">Hydrolase</keyword>
<dbReference type="PANTHER" id="PTHR28570:SF2">
    <property type="entry name" value="M18 FAMILY AMINOPEPTIDASE 1-RELATED"/>
    <property type="match status" value="1"/>
</dbReference>
<evidence type="ECO:0000256" key="1">
    <source>
        <dbReference type="ARBA" id="ARBA00001947"/>
    </source>
</evidence>
<evidence type="ECO:0000256" key="6">
    <source>
        <dbReference type="ARBA" id="ARBA00022801"/>
    </source>
</evidence>
<evidence type="ECO:0000256" key="3">
    <source>
        <dbReference type="ARBA" id="ARBA00022438"/>
    </source>
</evidence>
<dbReference type="GO" id="GO:0006508">
    <property type="term" value="P:proteolysis"/>
    <property type="evidence" value="ECO:0007669"/>
    <property type="project" value="UniProtKB-KW"/>
</dbReference>
<evidence type="ECO:0000256" key="5">
    <source>
        <dbReference type="ARBA" id="ARBA00022723"/>
    </source>
</evidence>
<evidence type="ECO:0000256" key="9">
    <source>
        <dbReference type="RuleBase" id="RU004386"/>
    </source>
</evidence>
<evidence type="ECO:0000313" key="11">
    <source>
        <dbReference type="EMBL" id="HIR61099.1"/>
    </source>
</evidence>
<name>A0A9D1DYE4_9FIRM</name>
<proteinExistence type="inferred from homology"/>
<gene>
    <name evidence="11" type="ORF">IAB37_05955</name>
</gene>
<accession>A0A9D1DYE4</accession>
<dbReference type="EC" id="3.4.11.-" evidence="10"/>
<keyword evidence="7 9" id="KW-0862">Zinc</keyword>
<comment type="cofactor">
    <cofactor evidence="1 10">
        <name>Zn(2+)</name>
        <dbReference type="ChEBI" id="CHEBI:29105"/>
    </cofactor>
</comment>
<comment type="caution">
    <text evidence="11">The sequence shown here is derived from an EMBL/GenBank/DDBJ whole genome shotgun (WGS) entry which is preliminary data.</text>
</comment>
<dbReference type="SUPFAM" id="SSF101821">
    <property type="entry name" value="Aminopeptidase/glucanase lid domain"/>
    <property type="match status" value="1"/>
</dbReference>
<sequence length="463" mass="50229">MENAKELKEKLFFSKENGCIVLPDEELEKAAAFAEDYKAFLDAGKTERECVTEAVKLAEAKGYVPFEAGKKYGPGDKVYLNNRGKSLVLCHVGSDPIEKGMQINAAHIDSPRLDVKQVPLYEDMEMALLKTHYYGGIKKYQWTAIPLALHGVIIKGDGSTVTVKIGEDDGDPVFCVTDLLPHLATEQMKRSAGEIIKGEELNLLIGSRPFRTDDKSERVKLGILNILHEKYGITEKDFLSAELEIVPAFKARDLGFDRSLIASYGQDDRVCGYTALRALLDIEGTPARTQMVLLADKEEIGSCGATGMKGAFMRYFVDDLAAPYGIAGHTVLSASNCLSADVGAASDPTFADVNEPRNAAYVNYGPVILKFTGSRGKGGSNDASAEYMGEVRRTLDAAGIVWQTAELGRVDLGGGGTVAAYIAELDVDTIDIGVPVLSMHAPYEVTSKLDVYETYKAFCAFAK</sequence>
<dbReference type="PANTHER" id="PTHR28570">
    <property type="entry name" value="ASPARTYL AMINOPEPTIDASE"/>
    <property type="match status" value="1"/>
</dbReference>
<dbReference type="AlphaFoldDB" id="A0A9D1DYE4"/>
<dbReference type="NCBIfam" id="NF002600">
    <property type="entry name" value="PRK02256.1"/>
    <property type="match status" value="1"/>
</dbReference>
<reference evidence="11" key="1">
    <citation type="submission" date="2020-10" db="EMBL/GenBank/DDBJ databases">
        <authorList>
            <person name="Gilroy R."/>
        </authorList>
    </citation>
    <scope>NUCLEOTIDE SEQUENCE</scope>
    <source>
        <strain evidence="11">CHK189-12415</strain>
    </source>
</reference>